<reference evidence="1" key="1">
    <citation type="submission" date="2023-03" db="EMBL/GenBank/DDBJ databases">
        <title>Chromosome-scale reference genome and RAD-based genetic map of yellow starthistle (Centaurea solstitialis) reveal putative structural variation and QTLs associated with invader traits.</title>
        <authorList>
            <person name="Reatini B."/>
            <person name="Cang F.A."/>
            <person name="Jiang Q."/>
            <person name="Mckibben M.T.W."/>
            <person name="Barker M.S."/>
            <person name="Rieseberg L.H."/>
            <person name="Dlugosch K.M."/>
        </authorList>
    </citation>
    <scope>NUCLEOTIDE SEQUENCE</scope>
    <source>
        <strain evidence="1">CAN-66</strain>
        <tissue evidence="1">Leaf</tissue>
    </source>
</reference>
<sequence length="166" mass="18636">MGKPRMDVAKVHEDILDSLEPKPATEVMDSDWINELGDLSCPECDSQDICVHSLNVDQMNIGLPNAPEKLRSSELPFGGRNCMKHQWRAMLKHGETSLVLARSRLAVLPIFRRPVGQRAEDPDVGKYVRAGVLVFGGSWDTYLPLAEISYRSSIHPSIEMQSYEML</sequence>
<dbReference type="EMBL" id="JARYMX010000008">
    <property type="protein sequence ID" value="KAJ9538790.1"/>
    <property type="molecule type" value="Genomic_DNA"/>
</dbReference>
<comment type="caution">
    <text evidence="1">The sequence shown here is derived from an EMBL/GenBank/DDBJ whole genome shotgun (WGS) entry which is preliminary data.</text>
</comment>
<keyword evidence="2" id="KW-1185">Reference proteome</keyword>
<proteinExistence type="predicted"/>
<gene>
    <name evidence="1" type="ORF">OSB04_031523</name>
</gene>
<evidence type="ECO:0000313" key="1">
    <source>
        <dbReference type="EMBL" id="KAJ9538790.1"/>
    </source>
</evidence>
<protein>
    <submittedName>
        <fullName evidence="1">Uncharacterized protein</fullName>
    </submittedName>
</protein>
<dbReference type="AlphaFoldDB" id="A0AA38W4T9"/>
<name>A0AA38W4T9_9ASTR</name>
<dbReference type="Proteomes" id="UP001172457">
    <property type="component" value="Chromosome 8"/>
</dbReference>
<organism evidence="1 2">
    <name type="scientific">Centaurea solstitialis</name>
    <name type="common">yellow star-thistle</name>
    <dbReference type="NCBI Taxonomy" id="347529"/>
    <lineage>
        <taxon>Eukaryota</taxon>
        <taxon>Viridiplantae</taxon>
        <taxon>Streptophyta</taxon>
        <taxon>Embryophyta</taxon>
        <taxon>Tracheophyta</taxon>
        <taxon>Spermatophyta</taxon>
        <taxon>Magnoliopsida</taxon>
        <taxon>eudicotyledons</taxon>
        <taxon>Gunneridae</taxon>
        <taxon>Pentapetalae</taxon>
        <taxon>asterids</taxon>
        <taxon>campanulids</taxon>
        <taxon>Asterales</taxon>
        <taxon>Asteraceae</taxon>
        <taxon>Carduoideae</taxon>
        <taxon>Cardueae</taxon>
        <taxon>Centaureinae</taxon>
        <taxon>Centaurea</taxon>
    </lineage>
</organism>
<evidence type="ECO:0000313" key="2">
    <source>
        <dbReference type="Proteomes" id="UP001172457"/>
    </source>
</evidence>
<accession>A0AA38W4T9</accession>